<proteinExistence type="predicted"/>
<dbReference type="AlphaFoldDB" id="A0A1L7WIT0"/>
<name>A0A1L7WIT0_9HELO</name>
<reference evidence="1 2" key="1">
    <citation type="submission" date="2016-03" db="EMBL/GenBank/DDBJ databases">
        <authorList>
            <person name="Ploux O."/>
        </authorList>
    </citation>
    <scope>NUCLEOTIDE SEQUENCE [LARGE SCALE GENOMIC DNA]</scope>
    <source>
        <strain evidence="1 2">UAMH 11012</strain>
    </source>
</reference>
<organism evidence="1 2">
    <name type="scientific">Phialocephala subalpina</name>
    <dbReference type="NCBI Taxonomy" id="576137"/>
    <lineage>
        <taxon>Eukaryota</taxon>
        <taxon>Fungi</taxon>
        <taxon>Dikarya</taxon>
        <taxon>Ascomycota</taxon>
        <taxon>Pezizomycotina</taxon>
        <taxon>Leotiomycetes</taxon>
        <taxon>Helotiales</taxon>
        <taxon>Mollisiaceae</taxon>
        <taxon>Phialocephala</taxon>
        <taxon>Phialocephala fortinii species complex</taxon>
    </lineage>
</organism>
<keyword evidence="2" id="KW-1185">Reference proteome</keyword>
<dbReference type="EMBL" id="FJOG01000003">
    <property type="protein sequence ID" value="CZR52679.1"/>
    <property type="molecule type" value="Genomic_DNA"/>
</dbReference>
<dbReference type="OrthoDB" id="10485875at2759"/>
<dbReference type="Proteomes" id="UP000184330">
    <property type="component" value="Unassembled WGS sequence"/>
</dbReference>
<protein>
    <submittedName>
        <fullName evidence="1">Uncharacterized protein</fullName>
    </submittedName>
</protein>
<evidence type="ECO:0000313" key="2">
    <source>
        <dbReference type="Proteomes" id="UP000184330"/>
    </source>
</evidence>
<accession>A0A1L7WIT0</accession>
<sequence length="385" mass="43274">MNDRTWDIYNPFAHFTAREHADWEFEDPFALLTDWQRTELDRRLERLASEDGIVQTWESMNLAVQQPQSAQGCPASGIPASASASSNVLPTEGLVTHNAGMIELSSAFPSAPFSGLTTGISIGRSSSPAGRGTFITSYQQSHQPLSQLSSAGHLRGSSAPPAGHGTFTYQYQQHPSLDRIPTMTIQSPAASIGIYSPVPVTVHVLIQVSSSIIMWRGDIEQNQSYSHARNRLPQVQMPRQLCPPHINPDYLFPKAFLDWVRADFRAQWNVGIELVPVPLGQWKYIPHDSRTAGHVHYSYCFLAYSDNLFHNDPSVPGLSEVSPDAAIGLLNEWEDSYTDGIAIGFSRFSNLFFLKVYRDSLENRVTDHVRCMSLREMERNYRYWR</sequence>
<evidence type="ECO:0000313" key="1">
    <source>
        <dbReference type="EMBL" id="CZR52679.1"/>
    </source>
</evidence>
<gene>
    <name evidence="1" type="ORF">PAC_02556</name>
</gene>